<dbReference type="Gene3D" id="3.40.33.10">
    <property type="entry name" value="CAP"/>
    <property type="match status" value="1"/>
</dbReference>
<evidence type="ECO:0000313" key="4">
    <source>
        <dbReference type="EMBL" id="HIZ23260.1"/>
    </source>
</evidence>
<protein>
    <recommendedName>
        <fullName evidence="3">Fibronectin type-III domain-containing protein</fullName>
    </recommendedName>
</protein>
<gene>
    <name evidence="4" type="ORF">IAA21_10770</name>
</gene>
<dbReference type="SUPFAM" id="SSF49265">
    <property type="entry name" value="Fibronectin type III"/>
    <property type="match status" value="1"/>
</dbReference>
<proteinExistence type="predicted"/>
<dbReference type="CDD" id="cd00063">
    <property type="entry name" value="FN3"/>
    <property type="match status" value="2"/>
</dbReference>
<reference evidence="4" key="1">
    <citation type="journal article" date="2021" name="PeerJ">
        <title>Extensive microbial diversity within the chicken gut microbiome revealed by metagenomics and culture.</title>
        <authorList>
            <person name="Gilroy R."/>
            <person name="Ravi A."/>
            <person name="Getino M."/>
            <person name="Pursley I."/>
            <person name="Horton D.L."/>
            <person name="Alikhan N.F."/>
            <person name="Baker D."/>
            <person name="Gharbi K."/>
            <person name="Hall N."/>
            <person name="Watson M."/>
            <person name="Adriaenssens E.M."/>
            <person name="Foster-Nyarko E."/>
            <person name="Jarju S."/>
            <person name="Secka A."/>
            <person name="Antonio M."/>
            <person name="Oren A."/>
            <person name="Chaudhuri R.R."/>
            <person name="La Ragione R."/>
            <person name="Hildebrand F."/>
            <person name="Pallen M.J."/>
        </authorList>
    </citation>
    <scope>NUCLEOTIDE SEQUENCE</scope>
    <source>
        <strain evidence="4">14324</strain>
    </source>
</reference>
<dbReference type="SMART" id="SM00060">
    <property type="entry name" value="FN3"/>
    <property type="match status" value="2"/>
</dbReference>
<dbReference type="CDD" id="cd05379">
    <property type="entry name" value="CAP_bacterial"/>
    <property type="match status" value="1"/>
</dbReference>
<dbReference type="Pfam" id="PF00188">
    <property type="entry name" value="CAP"/>
    <property type="match status" value="1"/>
</dbReference>
<dbReference type="Proteomes" id="UP000824041">
    <property type="component" value="Unassembled WGS sequence"/>
</dbReference>
<dbReference type="InterPro" id="IPR035940">
    <property type="entry name" value="CAP_sf"/>
</dbReference>
<organism evidence="4 5">
    <name type="scientific">Candidatus Blautia faecigallinarum</name>
    <dbReference type="NCBI Taxonomy" id="2838488"/>
    <lineage>
        <taxon>Bacteria</taxon>
        <taxon>Bacillati</taxon>
        <taxon>Bacillota</taxon>
        <taxon>Clostridia</taxon>
        <taxon>Lachnospirales</taxon>
        <taxon>Lachnospiraceae</taxon>
        <taxon>Blautia</taxon>
    </lineage>
</organism>
<dbReference type="InterPro" id="IPR014044">
    <property type="entry name" value="CAP_dom"/>
</dbReference>
<feature type="chain" id="PRO_5039117414" description="Fibronectin type-III domain-containing protein" evidence="2">
    <location>
        <begin position="29"/>
        <end position="575"/>
    </location>
</feature>
<evidence type="ECO:0000256" key="1">
    <source>
        <dbReference type="SAM" id="MobiDB-lite"/>
    </source>
</evidence>
<comment type="caution">
    <text evidence="4">The sequence shown here is derived from an EMBL/GenBank/DDBJ whole genome shotgun (WGS) entry which is preliminary data.</text>
</comment>
<dbReference type="EMBL" id="DXBU01000143">
    <property type="protein sequence ID" value="HIZ23260.1"/>
    <property type="molecule type" value="Genomic_DNA"/>
</dbReference>
<dbReference type="PROSITE" id="PS50853">
    <property type="entry name" value="FN3"/>
    <property type="match status" value="1"/>
</dbReference>
<feature type="domain" description="Fibronectin type-III" evidence="3">
    <location>
        <begin position="489"/>
        <end position="575"/>
    </location>
</feature>
<evidence type="ECO:0000313" key="5">
    <source>
        <dbReference type="Proteomes" id="UP000824041"/>
    </source>
</evidence>
<dbReference type="InterPro" id="IPR036116">
    <property type="entry name" value="FN3_sf"/>
</dbReference>
<feature type="region of interest" description="Disordered" evidence="1">
    <location>
        <begin position="51"/>
        <end position="74"/>
    </location>
</feature>
<keyword evidence="2" id="KW-0732">Signal</keyword>
<dbReference type="AlphaFoldDB" id="A0A9D2DUC6"/>
<name>A0A9D2DUC6_9FIRM</name>
<dbReference type="InterPro" id="IPR013783">
    <property type="entry name" value="Ig-like_fold"/>
</dbReference>
<dbReference type="Gene3D" id="2.60.40.10">
    <property type="entry name" value="Immunoglobulins"/>
    <property type="match status" value="2"/>
</dbReference>
<reference evidence="4" key="2">
    <citation type="submission" date="2021-04" db="EMBL/GenBank/DDBJ databases">
        <authorList>
            <person name="Gilroy R."/>
        </authorList>
    </citation>
    <scope>NUCLEOTIDE SEQUENCE</scope>
    <source>
        <strain evidence="4">14324</strain>
    </source>
</reference>
<evidence type="ECO:0000259" key="3">
    <source>
        <dbReference type="PROSITE" id="PS50853"/>
    </source>
</evidence>
<feature type="signal peptide" evidence="2">
    <location>
        <begin position="1"/>
        <end position="28"/>
    </location>
</feature>
<dbReference type="InterPro" id="IPR003961">
    <property type="entry name" value="FN3_dom"/>
</dbReference>
<sequence length="575" mass="63856">MKEKKKASFLTPLAAVCMCIFFISVNLCTVKAAAGISVDTHSQQDIKKMYQQLDPQPQSTEYERKPGTKAPYSLGKVSDRTLQNGLNTLNFMRYVAGIPYDVTIKEEYQELAQAGALVNYANGGLSHSPGKPSGMDDSLYSLGYKGAGSSNIGWGYTTLYSAIVNGWMEDGDPSNIDRVGHRRWCLNPTMKQTGFGIVGNYYSMYAFDRTFEPTEYYGVAWPAQNMPYEFFSSYYPWSISMGKTVDASSVQVTLKHNNTGKTWKFSSSSADGDFYVNNDNYGQKGCIIFRPKNIKEYVPGDSFQVTITGSGLNVSYSVNFFKAHEHTGGTATCCEKAVCSICREEYGGYGDHVWAYRKDTEGRHYKYCTAFSCNAHKYESCTYKDGICTKCGGIKKLDRPKLKSVSPAGYRTVKITWGKVAGASSYTLYYRKVGDTKWRLVKEDIKGTSYTHATSKTAPLYLGKKYTYMVKAVHSGAASEASNASAAIAPRIPKPTITKISKNSNGVQLTWKTVKGAAAYQIQRYQGGKWVTAGETKKTTYLDRGAKKKGTYQYRVRSCRGAYYSAWSGIKTITR</sequence>
<accession>A0A9D2DUC6</accession>
<evidence type="ECO:0000256" key="2">
    <source>
        <dbReference type="SAM" id="SignalP"/>
    </source>
</evidence>